<keyword evidence="10" id="KW-1185">Reference proteome</keyword>
<comment type="similarity">
    <text evidence="6">Belongs to the exbB/tolQ family.</text>
</comment>
<keyword evidence="3 7" id="KW-0812">Transmembrane</keyword>
<evidence type="ECO:0000256" key="6">
    <source>
        <dbReference type="RuleBase" id="RU004057"/>
    </source>
</evidence>
<protein>
    <submittedName>
        <fullName evidence="9">Outer membrane transport energization protein ExbB</fullName>
    </submittedName>
</protein>
<dbReference type="Proteomes" id="UP000283387">
    <property type="component" value="Unassembled WGS sequence"/>
</dbReference>
<evidence type="ECO:0000256" key="2">
    <source>
        <dbReference type="ARBA" id="ARBA00022475"/>
    </source>
</evidence>
<accession>A0A419W8W6</accession>
<feature type="transmembrane region" description="Helical" evidence="7">
    <location>
        <begin position="96"/>
        <end position="120"/>
    </location>
</feature>
<feature type="domain" description="MotA/TolQ/ExbB proton channel" evidence="8">
    <location>
        <begin position="84"/>
        <end position="155"/>
    </location>
</feature>
<dbReference type="PANTHER" id="PTHR30625:SF3">
    <property type="entry name" value="TOL-PAL SYSTEM PROTEIN TOLQ"/>
    <property type="match status" value="1"/>
</dbReference>
<dbReference type="RefSeq" id="WP_120273172.1">
    <property type="nucleotide sequence ID" value="NZ_RAPN01000001.1"/>
</dbReference>
<keyword evidence="5 7" id="KW-0472">Membrane</keyword>
<dbReference type="PANTHER" id="PTHR30625">
    <property type="entry name" value="PROTEIN TOLQ"/>
    <property type="match status" value="1"/>
</dbReference>
<keyword evidence="6" id="KW-0813">Transport</keyword>
<dbReference type="GO" id="GO:0005886">
    <property type="term" value="C:plasma membrane"/>
    <property type="evidence" value="ECO:0007669"/>
    <property type="project" value="UniProtKB-SubCell"/>
</dbReference>
<organism evidence="9 10">
    <name type="scientific">Mangrovibacterium diazotrophicum</name>
    <dbReference type="NCBI Taxonomy" id="1261403"/>
    <lineage>
        <taxon>Bacteria</taxon>
        <taxon>Pseudomonadati</taxon>
        <taxon>Bacteroidota</taxon>
        <taxon>Bacteroidia</taxon>
        <taxon>Marinilabiliales</taxon>
        <taxon>Prolixibacteraceae</taxon>
        <taxon>Mangrovibacterium</taxon>
    </lineage>
</organism>
<evidence type="ECO:0000256" key="4">
    <source>
        <dbReference type="ARBA" id="ARBA00022989"/>
    </source>
</evidence>
<dbReference type="InterPro" id="IPR050790">
    <property type="entry name" value="ExbB/TolQ_transport"/>
</dbReference>
<evidence type="ECO:0000256" key="5">
    <source>
        <dbReference type="ARBA" id="ARBA00023136"/>
    </source>
</evidence>
<feature type="transmembrane region" description="Helical" evidence="7">
    <location>
        <begin position="132"/>
        <end position="155"/>
    </location>
</feature>
<evidence type="ECO:0000256" key="3">
    <source>
        <dbReference type="ARBA" id="ARBA00022692"/>
    </source>
</evidence>
<keyword evidence="2" id="KW-1003">Cell membrane</keyword>
<comment type="caution">
    <text evidence="9">The sequence shown here is derived from an EMBL/GenBank/DDBJ whole genome shotgun (WGS) entry which is preliminary data.</text>
</comment>
<evidence type="ECO:0000313" key="9">
    <source>
        <dbReference type="EMBL" id="RKD91911.1"/>
    </source>
</evidence>
<proteinExistence type="inferred from homology"/>
<dbReference type="InterPro" id="IPR002898">
    <property type="entry name" value="MotA_ExbB_proton_chnl"/>
</dbReference>
<evidence type="ECO:0000313" key="10">
    <source>
        <dbReference type="Proteomes" id="UP000283387"/>
    </source>
</evidence>
<sequence length="198" mass="22115">MKFLESLLYQASTLLLVPVMICIVLCGLWLIFQAGQSLRLYRVRRSKTFEAGASFNQQLELIFASKPGVELAEIEVVQYLRLWEMKQNHSLKLLRLAIKAGPTLGLMGTLIPMGTALASLSQGDMMVMSVNMVTAFTTTIIGLACGLVAYVLVMIRQNWYNADRLHCEVVAEKALLNLKAHGHFQGKQSSEVKHNQFN</sequence>
<evidence type="ECO:0000256" key="7">
    <source>
        <dbReference type="SAM" id="Phobius"/>
    </source>
</evidence>
<comment type="subcellular location">
    <subcellularLocation>
        <location evidence="1">Cell membrane</location>
        <topology evidence="1">Multi-pass membrane protein</topology>
    </subcellularLocation>
    <subcellularLocation>
        <location evidence="6">Membrane</location>
        <topology evidence="6">Multi-pass membrane protein</topology>
    </subcellularLocation>
</comment>
<dbReference type="AlphaFoldDB" id="A0A419W8W6"/>
<reference evidence="9 10" key="1">
    <citation type="submission" date="2018-09" db="EMBL/GenBank/DDBJ databases">
        <title>Genomic Encyclopedia of Archaeal and Bacterial Type Strains, Phase II (KMG-II): from individual species to whole genera.</title>
        <authorList>
            <person name="Goeker M."/>
        </authorList>
    </citation>
    <scope>NUCLEOTIDE SEQUENCE [LARGE SCALE GENOMIC DNA]</scope>
    <source>
        <strain evidence="9 10">DSM 27148</strain>
    </source>
</reference>
<evidence type="ECO:0000259" key="8">
    <source>
        <dbReference type="Pfam" id="PF01618"/>
    </source>
</evidence>
<evidence type="ECO:0000256" key="1">
    <source>
        <dbReference type="ARBA" id="ARBA00004651"/>
    </source>
</evidence>
<dbReference type="EMBL" id="RAPN01000001">
    <property type="protein sequence ID" value="RKD91911.1"/>
    <property type="molecule type" value="Genomic_DNA"/>
</dbReference>
<gene>
    <name evidence="9" type="ORF">BC643_2280</name>
</gene>
<dbReference type="OrthoDB" id="3178152at2"/>
<name>A0A419W8W6_9BACT</name>
<keyword evidence="6" id="KW-0653">Protein transport</keyword>
<feature type="transmembrane region" description="Helical" evidence="7">
    <location>
        <begin position="12"/>
        <end position="32"/>
    </location>
</feature>
<keyword evidence="4 7" id="KW-1133">Transmembrane helix</keyword>
<dbReference type="Pfam" id="PF01618">
    <property type="entry name" value="MotA_ExbB"/>
    <property type="match status" value="1"/>
</dbReference>
<dbReference type="GO" id="GO:0017038">
    <property type="term" value="P:protein import"/>
    <property type="evidence" value="ECO:0007669"/>
    <property type="project" value="TreeGrafter"/>
</dbReference>